<evidence type="ECO:0000313" key="1">
    <source>
        <dbReference type="EMBL" id="EYB93791.1"/>
    </source>
</evidence>
<dbReference type="Proteomes" id="UP000024635">
    <property type="component" value="Unassembled WGS sequence"/>
</dbReference>
<organism evidence="1 2">
    <name type="scientific">Ancylostoma ceylanicum</name>
    <dbReference type="NCBI Taxonomy" id="53326"/>
    <lineage>
        <taxon>Eukaryota</taxon>
        <taxon>Metazoa</taxon>
        <taxon>Ecdysozoa</taxon>
        <taxon>Nematoda</taxon>
        <taxon>Chromadorea</taxon>
        <taxon>Rhabditida</taxon>
        <taxon>Rhabditina</taxon>
        <taxon>Rhabditomorpha</taxon>
        <taxon>Strongyloidea</taxon>
        <taxon>Ancylostomatidae</taxon>
        <taxon>Ancylostomatinae</taxon>
        <taxon>Ancylostoma</taxon>
    </lineage>
</organism>
<sequence>MFKSASDEFLWVHCTRNKLLSGIKYRLNKYYLCWKTMPQKNPVIFRVRFFFLKFNVHLCAQGPEYVQLVWNFRALSRADTLALTELGDEIPPMIYEYPIILAALLTLDSQSSSDSTLARKFFTVEMESYSPMQYNLLPFLLDQLLHDSQPP</sequence>
<proteinExistence type="predicted"/>
<gene>
    <name evidence="1" type="primary">Acey_s0178.g633</name>
    <name evidence="1" type="ORF">Y032_0178g633</name>
</gene>
<dbReference type="EMBL" id="JARK01001514">
    <property type="protein sequence ID" value="EYB93791.1"/>
    <property type="molecule type" value="Genomic_DNA"/>
</dbReference>
<name>A0A016STR3_9BILA</name>
<evidence type="ECO:0000313" key="2">
    <source>
        <dbReference type="Proteomes" id="UP000024635"/>
    </source>
</evidence>
<protein>
    <submittedName>
        <fullName evidence="1">Uncharacterized protein</fullName>
    </submittedName>
</protein>
<dbReference type="AlphaFoldDB" id="A0A016STR3"/>
<reference evidence="2" key="1">
    <citation type="journal article" date="2015" name="Nat. Genet.">
        <title>The genome and transcriptome of the zoonotic hookworm Ancylostoma ceylanicum identify infection-specific gene families.</title>
        <authorList>
            <person name="Schwarz E.M."/>
            <person name="Hu Y."/>
            <person name="Antoshechkin I."/>
            <person name="Miller M.M."/>
            <person name="Sternberg P.W."/>
            <person name="Aroian R.V."/>
        </authorList>
    </citation>
    <scope>NUCLEOTIDE SEQUENCE</scope>
    <source>
        <strain evidence="2">HY135</strain>
    </source>
</reference>
<keyword evidence="2" id="KW-1185">Reference proteome</keyword>
<accession>A0A016STR3</accession>
<comment type="caution">
    <text evidence="1">The sequence shown here is derived from an EMBL/GenBank/DDBJ whole genome shotgun (WGS) entry which is preliminary data.</text>
</comment>